<dbReference type="AlphaFoldDB" id="A0A100YXQ9"/>
<evidence type="ECO:0000256" key="2">
    <source>
        <dbReference type="ARBA" id="ARBA00022448"/>
    </source>
</evidence>
<accession>A0A100YXQ9</accession>
<evidence type="ECO:0000256" key="5">
    <source>
        <dbReference type="ARBA" id="ARBA00022683"/>
    </source>
</evidence>
<dbReference type="PROSITE" id="PS51108">
    <property type="entry name" value="PTS_EIID"/>
    <property type="match status" value="1"/>
</dbReference>
<sequence length="291" mass="31997">MIEADPALMLGDENAPEEITKHDLFKAWFRGWWANEVPHSFDRMIAPAFLFGLMPILQKLYKNKVMLGEAYQRHMVFFNTQAIWGQGLITGITASLEEERAKALHEGRADEAISPQIINATKVGLMGPLAGIGDSIDSGTVQYIFIAMFLPLAQQGSAWGALLPWICFTVATFIYGFAFVKLGYKMGRRAALEVMKGTKIKAVIDGLGVLGLFMMGILAASYVKVSTPISFELSGKTFAIQTILNGILPGFLPLLAVVLLYLYFKKNGLKITKAMIIYTIVLLVLGLVNVL</sequence>
<keyword evidence="6 9" id="KW-0812">Transmembrane</keyword>
<evidence type="ECO:0000256" key="8">
    <source>
        <dbReference type="ARBA" id="ARBA00023136"/>
    </source>
</evidence>
<keyword evidence="7 9" id="KW-1133">Transmembrane helix</keyword>
<evidence type="ECO:0000256" key="6">
    <source>
        <dbReference type="ARBA" id="ARBA00022692"/>
    </source>
</evidence>
<dbReference type="Proteomes" id="UP000054078">
    <property type="component" value="Unassembled WGS sequence"/>
</dbReference>
<evidence type="ECO:0000256" key="1">
    <source>
        <dbReference type="ARBA" id="ARBA00004651"/>
    </source>
</evidence>
<feature type="transmembrane region" description="Helical" evidence="9">
    <location>
        <begin position="158"/>
        <end position="182"/>
    </location>
</feature>
<comment type="subcellular location">
    <subcellularLocation>
        <location evidence="1">Cell membrane</location>
        <topology evidence="1">Multi-pass membrane protein</topology>
    </subcellularLocation>
</comment>
<keyword evidence="5" id="KW-0598">Phosphotransferase system</keyword>
<keyword evidence="2" id="KW-0813">Transport</keyword>
<organism evidence="10 11">
    <name type="scientific">Tractidigestivibacter scatoligenes</name>
    <name type="common">Olsenella scatoligenes</name>
    <dbReference type="NCBI Taxonomy" id="1299998"/>
    <lineage>
        <taxon>Bacteria</taxon>
        <taxon>Bacillati</taxon>
        <taxon>Actinomycetota</taxon>
        <taxon>Coriobacteriia</taxon>
        <taxon>Coriobacteriales</taxon>
        <taxon>Atopobiaceae</taxon>
        <taxon>Tractidigestivibacter</taxon>
    </lineage>
</organism>
<keyword evidence="3" id="KW-1003">Cell membrane</keyword>
<feature type="transmembrane region" description="Helical" evidence="9">
    <location>
        <begin position="243"/>
        <end position="264"/>
    </location>
</feature>
<feature type="transmembrane region" description="Helical" evidence="9">
    <location>
        <begin position="202"/>
        <end position="223"/>
    </location>
</feature>
<dbReference type="GO" id="GO:0005886">
    <property type="term" value="C:plasma membrane"/>
    <property type="evidence" value="ECO:0007669"/>
    <property type="project" value="UniProtKB-SubCell"/>
</dbReference>
<keyword evidence="8 9" id="KW-0472">Membrane</keyword>
<feature type="transmembrane region" description="Helical" evidence="9">
    <location>
        <begin position="271"/>
        <end position="290"/>
    </location>
</feature>
<name>A0A100YXQ9_TRASO</name>
<keyword evidence="11" id="KW-1185">Reference proteome</keyword>
<evidence type="ECO:0000313" key="10">
    <source>
        <dbReference type="EMBL" id="KUH59626.1"/>
    </source>
</evidence>
<evidence type="ECO:0000256" key="9">
    <source>
        <dbReference type="SAM" id="Phobius"/>
    </source>
</evidence>
<dbReference type="InterPro" id="IPR004704">
    <property type="entry name" value="PTS_IID_man"/>
</dbReference>
<dbReference type="GO" id="GO:0009401">
    <property type="term" value="P:phosphoenolpyruvate-dependent sugar phosphotransferase system"/>
    <property type="evidence" value="ECO:0007669"/>
    <property type="project" value="UniProtKB-KW"/>
</dbReference>
<dbReference type="STRING" id="1299998.AUL39_04250"/>
<evidence type="ECO:0000313" key="11">
    <source>
        <dbReference type="Proteomes" id="UP000054078"/>
    </source>
</evidence>
<evidence type="ECO:0000256" key="3">
    <source>
        <dbReference type="ARBA" id="ARBA00022475"/>
    </source>
</evidence>
<evidence type="ECO:0000256" key="4">
    <source>
        <dbReference type="ARBA" id="ARBA00022597"/>
    </source>
</evidence>
<dbReference type="PANTHER" id="PTHR32502:SF5">
    <property type="entry name" value="N-ACETYLGALACTOSAMINE PERMEASE IID COMPONENT-RELATED"/>
    <property type="match status" value="1"/>
</dbReference>
<proteinExistence type="predicted"/>
<keyword evidence="4" id="KW-0762">Sugar transport</keyword>
<dbReference type="Pfam" id="PF03613">
    <property type="entry name" value="EIID-AGA"/>
    <property type="match status" value="1"/>
</dbReference>
<reference evidence="10 11" key="1">
    <citation type="submission" date="2015-12" db="EMBL/GenBank/DDBJ databases">
        <title>Draft Genome Sequence of Olsenella scatoligenes SK9K4T; a Producer of 3-Methylindole- (skatole) and 4-Methylphenol- (p-cresol) Isolated from Pig Feces.</title>
        <authorList>
            <person name="Li X."/>
            <person name="Borg B."/>
            <person name="Canibe N."/>
        </authorList>
    </citation>
    <scope>NUCLEOTIDE SEQUENCE [LARGE SCALE GENOMIC DNA]</scope>
    <source>
        <strain evidence="10 11">SK9K4</strain>
    </source>
</reference>
<comment type="caution">
    <text evidence="10">The sequence shown here is derived from an EMBL/GenBank/DDBJ whole genome shotgun (WGS) entry which is preliminary data.</text>
</comment>
<dbReference type="InterPro" id="IPR050303">
    <property type="entry name" value="GatZ_KbaZ_carbometab"/>
</dbReference>
<dbReference type="PANTHER" id="PTHR32502">
    <property type="entry name" value="N-ACETYLGALACTOSAMINE PERMEASE II COMPONENT-RELATED"/>
    <property type="match status" value="1"/>
</dbReference>
<evidence type="ECO:0000256" key="7">
    <source>
        <dbReference type="ARBA" id="ARBA00022989"/>
    </source>
</evidence>
<protein>
    <submittedName>
        <fullName evidence="10">PTS mannose transporter subunit IID</fullName>
    </submittedName>
</protein>
<gene>
    <name evidence="10" type="ORF">AUL39_04250</name>
</gene>
<dbReference type="EMBL" id="LOJF01000001">
    <property type="protein sequence ID" value="KUH59626.1"/>
    <property type="molecule type" value="Genomic_DNA"/>
</dbReference>